<dbReference type="AlphaFoldDB" id="A0A9K3L0L9"/>
<sequence>MSNLGKILVYPLSHVKVMLVPALTYLGISQFNTSLVPESCIVLSVYTLNKVGTPTAPKQWYPMRGIPLQKGSHDSRHACVQKNRKLNLIEKTDITTRKKSRLC</sequence>
<organism evidence="1 2">
    <name type="scientific">Nitzschia inconspicua</name>
    <dbReference type="NCBI Taxonomy" id="303405"/>
    <lineage>
        <taxon>Eukaryota</taxon>
        <taxon>Sar</taxon>
        <taxon>Stramenopiles</taxon>
        <taxon>Ochrophyta</taxon>
        <taxon>Bacillariophyta</taxon>
        <taxon>Bacillariophyceae</taxon>
        <taxon>Bacillariophycidae</taxon>
        <taxon>Bacillariales</taxon>
        <taxon>Bacillariaceae</taxon>
        <taxon>Nitzschia</taxon>
    </lineage>
</organism>
<reference evidence="1" key="1">
    <citation type="journal article" date="2021" name="Sci. Rep.">
        <title>Diploid genomic architecture of Nitzschia inconspicua, an elite biomass production diatom.</title>
        <authorList>
            <person name="Oliver A."/>
            <person name="Podell S."/>
            <person name="Pinowska A."/>
            <person name="Traller J.C."/>
            <person name="Smith S.R."/>
            <person name="McClure R."/>
            <person name="Beliaev A."/>
            <person name="Bohutskyi P."/>
            <person name="Hill E.A."/>
            <person name="Rabines A."/>
            <person name="Zheng H."/>
            <person name="Allen L.Z."/>
            <person name="Kuo A."/>
            <person name="Grigoriev I.V."/>
            <person name="Allen A.E."/>
            <person name="Hazlebeck D."/>
            <person name="Allen E.E."/>
        </authorList>
    </citation>
    <scope>NUCLEOTIDE SEQUENCE</scope>
    <source>
        <strain evidence="1">Hildebrandi</strain>
    </source>
</reference>
<name>A0A9K3L0L9_9STRA</name>
<accession>A0A9K3L0L9</accession>
<comment type="caution">
    <text evidence="1">The sequence shown here is derived from an EMBL/GenBank/DDBJ whole genome shotgun (WGS) entry which is preliminary data.</text>
</comment>
<protein>
    <submittedName>
        <fullName evidence="1">Uncharacterized protein</fullName>
    </submittedName>
</protein>
<gene>
    <name evidence="1" type="ORF">IV203_002757</name>
</gene>
<dbReference type="Proteomes" id="UP000693970">
    <property type="component" value="Unassembled WGS sequence"/>
</dbReference>
<evidence type="ECO:0000313" key="2">
    <source>
        <dbReference type="Proteomes" id="UP000693970"/>
    </source>
</evidence>
<proteinExistence type="predicted"/>
<keyword evidence="2" id="KW-1185">Reference proteome</keyword>
<dbReference type="EMBL" id="JAGRRH010000016">
    <property type="protein sequence ID" value="KAG7353402.1"/>
    <property type="molecule type" value="Genomic_DNA"/>
</dbReference>
<reference evidence="1" key="2">
    <citation type="submission" date="2021-04" db="EMBL/GenBank/DDBJ databases">
        <authorList>
            <person name="Podell S."/>
        </authorList>
    </citation>
    <scope>NUCLEOTIDE SEQUENCE</scope>
    <source>
        <strain evidence="1">Hildebrandi</strain>
    </source>
</reference>
<evidence type="ECO:0000313" key="1">
    <source>
        <dbReference type="EMBL" id="KAG7353402.1"/>
    </source>
</evidence>